<accession>A0A067M7G3</accession>
<dbReference type="InterPro" id="IPR011598">
    <property type="entry name" value="bHLH_dom"/>
</dbReference>
<feature type="compositionally biased region" description="Polar residues" evidence="1">
    <location>
        <begin position="66"/>
        <end position="75"/>
    </location>
</feature>
<evidence type="ECO:0000256" key="1">
    <source>
        <dbReference type="SAM" id="MobiDB-lite"/>
    </source>
</evidence>
<dbReference type="InterPro" id="IPR036638">
    <property type="entry name" value="HLH_DNA-bd_sf"/>
</dbReference>
<evidence type="ECO:0000259" key="2">
    <source>
        <dbReference type="PROSITE" id="PS50888"/>
    </source>
</evidence>
<sequence>MSSSTHLDSGRKKRARAVTITAPSSPASDALPGTSTSRSHSHHHNHRDPELEDELELTADEADDTSALSPSNAKSTGGRKGTKRSAVSRSTREALRKTNHSRIEKRRREKINDALDSLRELVPAQPIAQSATEKESLTQSSPASPSGASPPKKSEKEFKLEVLERTVVYVRYLVDKVKALEEQSGSSSGCSNCDAGEARRSVVKDEVDMDAGDSEERPSKRLKTRTPSPAVTLAASPVPAIRLPSINSLLMSLGDEREAQLPSPTFSAYSDTRRNSISHSLAPSLALSSPTHSSPPSTSFSPPNPTNINISVTVPQTQTQTAPSSHLWNDSIGTRISAEHARDSHTPGSILGLRLALIAPHSHSHSHPRPKIY</sequence>
<dbReference type="AlphaFoldDB" id="A0A067M7G3"/>
<feature type="region of interest" description="Disordered" evidence="1">
    <location>
        <begin position="284"/>
        <end position="310"/>
    </location>
</feature>
<reference evidence="4" key="1">
    <citation type="journal article" date="2014" name="Proc. Natl. Acad. Sci. U.S.A.">
        <title>Extensive sampling of basidiomycete genomes demonstrates inadequacy of the white-rot/brown-rot paradigm for wood decay fungi.</title>
        <authorList>
            <person name="Riley R."/>
            <person name="Salamov A.A."/>
            <person name="Brown D.W."/>
            <person name="Nagy L.G."/>
            <person name="Floudas D."/>
            <person name="Held B.W."/>
            <person name="Levasseur A."/>
            <person name="Lombard V."/>
            <person name="Morin E."/>
            <person name="Otillar R."/>
            <person name="Lindquist E.A."/>
            <person name="Sun H."/>
            <person name="LaButti K.M."/>
            <person name="Schmutz J."/>
            <person name="Jabbour D."/>
            <person name="Luo H."/>
            <person name="Baker S.E."/>
            <person name="Pisabarro A.G."/>
            <person name="Walton J.D."/>
            <person name="Blanchette R.A."/>
            <person name="Henrissat B."/>
            <person name="Martin F."/>
            <person name="Cullen D."/>
            <person name="Hibbett D.S."/>
            <person name="Grigoriev I.V."/>
        </authorList>
    </citation>
    <scope>NUCLEOTIDE SEQUENCE [LARGE SCALE GENOMIC DNA]</scope>
    <source>
        <strain evidence="4">FD-172 SS1</strain>
    </source>
</reference>
<name>A0A067M7G3_BOTB1</name>
<gene>
    <name evidence="3" type="ORF">BOTBODRAFT_59915</name>
</gene>
<dbReference type="OrthoDB" id="690068at2759"/>
<dbReference type="HOGENOM" id="CLU_741837_0_0_1"/>
<organism evidence="3 4">
    <name type="scientific">Botryobasidium botryosum (strain FD-172 SS1)</name>
    <dbReference type="NCBI Taxonomy" id="930990"/>
    <lineage>
        <taxon>Eukaryota</taxon>
        <taxon>Fungi</taxon>
        <taxon>Dikarya</taxon>
        <taxon>Basidiomycota</taxon>
        <taxon>Agaricomycotina</taxon>
        <taxon>Agaricomycetes</taxon>
        <taxon>Cantharellales</taxon>
        <taxon>Botryobasidiaceae</taxon>
        <taxon>Botryobasidium</taxon>
    </lineage>
</organism>
<feature type="region of interest" description="Disordered" evidence="1">
    <location>
        <begin position="1"/>
        <end position="158"/>
    </location>
</feature>
<dbReference type="Gene3D" id="4.10.280.10">
    <property type="entry name" value="Helix-loop-helix DNA-binding domain"/>
    <property type="match status" value="1"/>
</dbReference>
<dbReference type="STRING" id="930990.A0A067M7G3"/>
<feature type="compositionally biased region" description="Basic and acidic residues" evidence="1">
    <location>
        <begin position="196"/>
        <end position="206"/>
    </location>
</feature>
<dbReference type="EMBL" id="KL198105">
    <property type="protein sequence ID" value="KDQ07521.1"/>
    <property type="molecule type" value="Genomic_DNA"/>
</dbReference>
<feature type="compositionally biased region" description="Basic and acidic residues" evidence="1">
    <location>
        <begin position="110"/>
        <end position="119"/>
    </location>
</feature>
<keyword evidence="4" id="KW-1185">Reference proteome</keyword>
<dbReference type="Pfam" id="PF00010">
    <property type="entry name" value="HLH"/>
    <property type="match status" value="1"/>
</dbReference>
<protein>
    <recommendedName>
        <fullName evidence="2">BHLH domain-containing protein</fullName>
    </recommendedName>
</protein>
<dbReference type="SUPFAM" id="SSF47459">
    <property type="entry name" value="HLH, helix-loop-helix DNA-binding domain"/>
    <property type="match status" value="1"/>
</dbReference>
<feature type="compositionally biased region" description="Acidic residues" evidence="1">
    <location>
        <begin position="50"/>
        <end position="64"/>
    </location>
</feature>
<dbReference type="PROSITE" id="PS50888">
    <property type="entry name" value="BHLH"/>
    <property type="match status" value="1"/>
</dbReference>
<feature type="compositionally biased region" description="Basic residues" evidence="1">
    <location>
        <begin position="97"/>
        <end position="109"/>
    </location>
</feature>
<evidence type="ECO:0000313" key="3">
    <source>
        <dbReference type="EMBL" id="KDQ07521.1"/>
    </source>
</evidence>
<proteinExistence type="predicted"/>
<feature type="domain" description="BHLH" evidence="2">
    <location>
        <begin position="95"/>
        <end position="173"/>
    </location>
</feature>
<feature type="region of interest" description="Disordered" evidence="1">
    <location>
        <begin position="181"/>
        <end position="230"/>
    </location>
</feature>
<evidence type="ECO:0000313" key="4">
    <source>
        <dbReference type="Proteomes" id="UP000027195"/>
    </source>
</evidence>
<feature type="compositionally biased region" description="Low complexity" evidence="1">
    <location>
        <begin position="140"/>
        <end position="151"/>
    </location>
</feature>
<dbReference type="SMART" id="SM00353">
    <property type="entry name" value="HLH"/>
    <property type="match status" value="1"/>
</dbReference>
<dbReference type="InParanoid" id="A0A067M7G3"/>
<dbReference type="GO" id="GO:0046983">
    <property type="term" value="F:protein dimerization activity"/>
    <property type="evidence" value="ECO:0007669"/>
    <property type="project" value="InterPro"/>
</dbReference>
<dbReference type="Proteomes" id="UP000027195">
    <property type="component" value="Unassembled WGS sequence"/>
</dbReference>